<dbReference type="SUPFAM" id="SSF57701">
    <property type="entry name" value="Zn2/Cys6 DNA-binding domain"/>
    <property type="match status" value="1"/>
</dbReference>
<organism evidence="2 3">
    <name type="scientific">Mycena metata</name>
    <dbReference type="NCBI Taxonomy" id="1033252"/>
    <lineage>
        <taxon>Eukaryota</taxon>
        <taxon>Fungi</taxon>
        <taxon>Dikarya</taxon>
        <taxon>Basidiomycota</taxon>
        <taxon>Agaricomycotina</taxon>
        <taxon>Agaricomycetes</taxon>
        <taxon>Agaricomycetidae</taxon>
        <taxon>Agaricales</taxon>
        <taxon>Marasmiineae</taxon>
        <taxon>Mycenaceae</taxon>
        <taxon>Mycena</taxon>
    </lineage>
</organism>
<accession>A0AAD7MSK4</accession>
<proteinExistence type="predicted"/>
<gene>
    <name evidence="2" type="ORF">B0H16DRAFT_1585575</name>
</gene>
<dbReference type="EMBL" id="JARKIB010000161">
    <property type="protein sequence ID" value="KAJ7730153.1"/>
    <property type="molecule type" value="Genomic_DNA"/>
</dbReference>
<comment type="caution">
    <text evidence="2">The sequence shown here is derived from an EMBL/GenBank/DDBJ whole genome shotgun (WGS) entry which is preliminary data.</text>
</comment>
<protein>
    <recommendedName>
        <fullName evidence="1">Zn(2)-C6 fungal-type domain-containing protein</fullName>
    </recommendedName>
</protein>
<reference evidence="2" key="1">
    <citation type="submission" date="2023-03" db="EMBL/GenBank/DDBJ databases">
        <title>Massive genome expansion in bonnet fungi (Mycena s.s.) driven by repeated elements and novel gene families across ecological guilds.</title>
        <authorList>
            <consortium name="Lawrence Berkeley National Laboratory"/>
            <person name="Harder C.B."/>
            <person name="Miyauchi S."/>
            <person name="Viragh M."/>
            <person name="Kuo A."/>
            <person name="Thoen E."/>
            <person name="Andreopoulos B."/>
            <person name="Lu D."/>
            <person name="Skrede I."/>
            <person name="Drula E."/>
            <person name="Henrissat B."/>
            <person name="Morin E."/>
            <person name="Kohler A."/>
            <person name="Barry K."/>
            <person name="LaButti K."/>
            <person name="Morin E."/>
            <person name="Salamov A."/>
            <person name="Lipzen A."/>
            <person name="Mereny Z."/>
            <person name="Hegedus B."/>
            <person name="Baldrian P."/>
            <person name="Stursova M."/>
            <person name="Weitz H."/>
            <person name="Taylor A."/>
            <person name="Grigoriev I.V."/>
            <person name="Nagy L.G."/>
            <person name="Martin F."/>
            <person name="Kauserud H."/>
        </authorList>
    </citation>
    <scope>NUCLEOTIDE SEQUENCE</scope>
    <source>
        <strain evidence="2">CBHHK182m</strain>
    </source>
</reference>
<evidence type="ECO:0000313" key="3">
    <source>
        <dbReference type="Proteomes" id="UP001215598"/>
    </source>
</evidence>
<sequence>MSAPRVRQKRVPKPPACDTCKAKRVICFPQPNGLPCPRCAEKNTICLTTPVARRRPRVESEQAVEKGELSLSELVMSHRLLPAPSSLVAIIPTAPAGFTSKDCPELTPALVAHFFDCFYVLNVITHPVISASSITASVQAASFQLSLLPPQTRVLALCIIALGSLHSFHEAVLGPGPRPASLTDSSFFSANSREEVRNCGTRRAPVCRALHAAALRAAWDAGTILHVSLENAASCFLLDILDYPDSSTPSRPWAGAYISHVRAIAPMWRSTIGSGDQWASPAYSGQWTAFIMAEALISVNCRKPMLITLEDQLLLYGPDPPSAEKVLAAIEASTKKPDPVVLFEAAKAYLFHVTRLARDLWTTINGDLARVKSLSESAVISYLSSLSLIHAILSHMLSHGDLLLTASPPLLNANDHHGVSGLMHGIVMGFTALVHPVYRELEFRMNKDELDDHTRERMNLLIAQTREMMRRGVRELARSMRYLPNVHYSPFLRLLGYTQFALEDAEAAPARDPARVQDLAVIAGQISIVAYSRECTSSEVALLQRLDRYLENPGFEPDFVNPQNIGDSLFPLDQTWMGLDFLSVPDTLEHILG</sequence>
<dbReference type="InterPro" id="IPR001138">
    <property type="entry name" value="Zn2Cys6_DnaBD"/>
</dbReference>
<dbReference type="PROSITE" id="PS00463">
    <property type="entry name" value="ZN2_CY6_FUNGAL_1"/>
    <property type="match status" value="1"/>
</dbReference>
<dbReference type="CDD" id="cd00067">
    <property type="entry name" value="GAL4"/>
    <property type="match status" value="1"/>
</dbReference>
<dbReference type="AlphaFoldDB" id="A0AAD7MSK4"/>
<name>A0AAD7MSK4_9AGAR</name>
<dbReference type="InterPro" id="IPR036864">
    <property type="entry name" value="Zn2-C6_fun-type_DNA-bd_sf"/>
</dbReference>
<keyword evidence="3" id="KW-1185">Reference proteome</keyword>
<dbReference type="Gene3D" id="4.10.240.10">
    <property type="entry name" value="Zn(2)-C6 fungal-type DNA-binding domain"/>
    <property type="match status" value="1"/>
</dbReference>
<evidence type="ECO:0000259" key="1">
    <source>
        <dbReference type="PROSITE" id="PS00463"/>
    </source>
</evidence>
<feature type="domain" description="Zn(2)-C6 fungal-type" evidence="1">
    <location>
        <begin position="16"/>
        <end position="46"/>
    </location>
</feature>
<dbReference type="CDD" id="cd12148">
    <property type="entry name" value="fungal_TF_MHR"/>
    <property type="match status" value="1"/>
</dbReference>
<evidence type="ECO:0000313" key="2">
    <source>
        <dbReference type="EMBL" id="KAJ7730153.1"/>
    </source>
</evidence>
<dbReference type="GO" id="GO:0000981">
    <property type="term" value="F:DNA-binding transcription factor activity, RNA polymerase II-specific"/>
    <property type="evidence" value="ECO:0007669"/>
    <property type="project" value="InterPro"/>
</dbReference>
<dbReference type="GO" id="GO:0008270">
    <property type="term" value="F:zinc ion binding"/>
    <property type="evidence" value="ECO:0007669"/>
    <property type="project" value="InterPro"/>
</dbReference>
<dbReference type="Proteomes" id="UP001215598">
    <property type="component" value="Unassembled WGS sequence"/>
</dbReference>